<comment type="caution">
    <text evidence="5">The sequence shown here is derived from an EMBL/GenBank/DDBJ whole genome shotgun (WGS) entry which is preliminary data.</text>
</comment>
<proteinExistence type="inferred from homology"/>
<evidence type="ECO:0000256" key="3">
    <source>
        <dbReference type="ARBA" id="ARBA00022578"/>
    </source>
</evidence>
<accession>A0A2D0IJK8</accession>
<dbReference type="Proteomes" id="UP000225833">
    <property type="component" value="Unassembled WGS sequence"/>
</dbReference>
<evidence type="ECO:0000256" key="4">
    <source>
        <dbReference type="ARBA" id="ARBA00023172"/>
    </source>
</evidence>
<protein>
    <submittedName>
        <fullName evidence="5">Transposase</fullName>
    </submittedName>
</protein>
<evidence type="ECO:0000313" key="6">
    <source>
        <dbReference type="Proteomes" id="UP000225833"/>
    </source>
</evidence>
<dbReference type="Pfam" id="PF03400">
    <property type="entry name" value="DDE_Tnp_IS1"/>
    <property type="match status" value="1"/>
</dbReference>
<dbReference type="GO" id="GO:0003677">
    <property type="term" value="F:DNA binding"/>
    <property type="evidence" value="ECO:0007669"/>
    <property type="project" value="InterPro"/>
</dbReference>
<dbReference type="AlphaFoldDB" id="A0A2D0IJK8"/>
<dbReference type="PANTHER" id="PTHR33293">
    <property type="entry name" value="INSERTION ELEMENT IS1 1 PROTEIN INSB-RELATED"/>
    <property type="match status" value="1"/>
</dbReference>
<dbReference type="PANTHER" id="PTHR33293:SF1">
    <property type="entry name" value="INSERTION ELEMENT IS1 1 PROTEIN INSB-RELATED"/>
    <property type="match status" value="1"/>
</dbReference>
<dbReference type="InterPro" id="IPR005063">
    <property type="entry name" value="Transposase_27"/>
</dbReference>
<dbReference type="GO" id="GO:0004803">
    <property type="term" value="F:transposase activity"/>
    <property type="evidence" value="ECO:0007669"/>
    <property type="project" value="InterPro"/>
</dbReference>
<reference evidence="5 6" key="1">
    <citation type="journal article" date="2017" name="Nat. Microbiol.">
        <title>Natural product diversity associated with the nematode symbionts Photorhabdus and Xenorhabdus.</title>
        <authorList>
            <person name="Tobias N.J."/>
            <person name="Wolff H."/>
            <person name="Djahanschiri B."/>
            <person name="Grundmann F."/>
            <person name="Kronenwerth M."/>
            <person name="Shi Y.M."/>
            <person name="Simonyi S."/>
            <person name="Grun P."/>
            <person name="Shapiro-Ilan D."/>
            <person name="Pidot S.J."/>
            <person name="Stinear T.P."/>
            <person name="Ebersberger I."/>
            <person name="Bode H.B."/>
        </authorList>
    </citation>
    <scope>NUCLEOTIDE SEQUENCE [LARGE SCALE GENOMIC DNA]</scope>
    <source>
        <strain evidence="5 6">DSM 16342</strain>
    </source>
</reference>
<dbReference type="GO" id="GO:0006313">
    <property type="term" value="P:DNA transposition"/>
    <property type="evidence" value="ECO:0007669"/>
    <property type="project" value="InterPro"/>
</dbReference>
<dbReference type="NCBIfam" id="NF033558">
    <property type="entry name" value="transpos_IS1"/>
    <property type="match status" value="1"/>
</dbReference>
<organism evidence="5 6">
    <name type="scientific">Xenorhabdus budapestensis</name>
    <dbReference type="NCBI Taxonomy" id="290110"/>
    <lineage>
        <taxon>Bacteria</taxon>
        <taxon>Pseudomonadati</taxon>
        <taxon>Pseudomonadota</taxon>
        <taxon>Gammaproteobacteria</taxon>
        <taxon>Enterobacterales</taxon>
        <taxon>Morganellaceae</taxon>
        <taxon>Xenorhabdus</taxon>
    </lineage>
</organism>
<evidence type="ECO:0000256" key="1">
    <source>
        <dbReference type="ARBA" id="ARBA00004091"/>
    </source>
</evidence>
<keyword evidence="4" id="KW-0233">DNA recombination</keyword>
<name>A0A2D0IJK8_XENBU</name>
<keyword evidence="3" id="KW-0815">Transposition</keyword>
<sequence>MTLICELDEQWSFVGNKKQRHWLWYAFDTKRKQVIAHVFGPRTDATCRKLLDLLTPFSIRFITTDDWGSYTREIESEKHLVGKIFTQRIERHNLNLRIHIKRLARKTICYSRSIEVHEKLIGAYIEKHHYNALES</sequence>
<dbReference type="InterPro" id="IPR051354">
    <property type="entry name" value="Transposase_27_IS1"/>
</dbReference>
<gene>
    <name evidence="5" type="ORF">Xbud_03838</name>
</gene>
<comment type="function">
    <text evidence="1">Absolutely required for transposition of IS1.</text>
</comment>
<dbReference type="EMBL" id="NIBS01000117">
    <property type="protein sequence ID" value="PHM21934.1"/>
    <property type="molecule type" value="Genomic_DNA"/>
</dbReference>
<evidence type="ECO:0000256" key="2">
    <source>
        <dbReference type="ARBA" id="ARBA00008841"/>
    </source>
</evidence>
<comment type="similarity">
    <text evidence="2">Belongs to the transposase 27 family.</text>
</comment>
<evidence type="ECO:0000313" key="5">
    <source>
        <dbReference type="EMBL" id="PHM21934.1"/>
    </source>
</evidence>